<dbReference type="Pfam" id="PF07508">
    <property type="entry name" value="Recombinase"/>
    <property type="match status" value="1"/>
</dbReference>
<dbReference type="Pfam" id="PF13408">
    <property type="entry name" value="Zn_ribbon_recom"/>
    <property type="match status" value="1"/>
</dbReference>
<protein>
    <recommendedName>
        <fullName evidence="6">Recombinase family protein</fullName>
    </recommendedName>
</protein>
<sequence>MAVRVRSLLRLSTKKQVQRQNGSDLDIPGQRRAIEEFLKTKPNWVLTHEYVEAGVSAFKNSATERDVLQDAIEDAKAGEYDILLVWKSDRLSRKAEEYPLILATLFRYGVQVWTVVEGKPLEMRTHVDKLLRFVEGWSAEGESRNTGIRVRERLKQIAQDGRWTGGRVPFGYQLVTKKDPETGEPIFQGGKPVREVVPHPEYAPIVQELFRRYAKGQGIVSLAQWLNELGVPTWQKGGVWTHHSVRVILANPFYTGKIVWRKTTYSDDGSRKVVKVDPSEWIVAEGKHEPLVSQELWDAVQAVRAASRHMNVKRREGPHFFSGVLKCGRCGYPMHGYMRRVKRRTGYAWYPVYRCSNRVTTGSCVSTTFREEVLEEAFLSEFEKRLLQPAGLGELLQEQEQERMKTIEAAKAERKRLQERLKVIENALVRLKRAYLEVGTVTDEEYAATKSEYERERDEIEARLAEPLPEPPATNVAELIDIAKNVRAIWHTWSPEEKRVFLLNFCDAYDMVIKVQPEFPPRNVAVIIEPKA</sequence>
<dbReference type="Gene3D" id="3.90.1750.20">
    <property type="entry name" value="Putative Large Serine Recombinase, Chain B, Domain 2"/>
    <property type="match status" value="1"/>
</dbReference>
<accession>A0A953I1W6</accession>
<dbReference type="PANTHER" id="PTHR30461:SF23">
    <property type="entry name" value="DNA RECOMBINASE-RELATED"/>
    <property type="match status" value="1"/>
</dbReference>
<name>A0A953I1W6_SYMTR</name>
<evidence type="ECO:0000313" key="5">
    <source>
        <dbReference type="Proteomes" id="UP000732377"/>
    </source>
</evidence>
<dbReference type="Gene3D" id="3.40.50.1390">
    <property type="entry name" value="Resolvase, N-terminal catalytic domain"/>
    <property type="match status" value="1"/>
</dbReference>
<dbReference type="RefSeq" id="WP_273378233.1">
    <property type="nucleotide sequence ID" value="NZ_PIUK01000023.1"/>
</dbReference>
<reference evidence="4" key="1">
    <citation type="submission" date="2017-11" db="EMBL/GenBank/DDBJ databases">
        <title>Three new genomes from thermophilic consortium.</title>
        <authorList>
            <person name="Quaggio R."/>
            <person name="Amgarten D."/>
            <person name="Setubal J.C."/>
        </authorList>
    </citation>
    <scope>NUCLEOTIDE SEQUENCE</scope>
    <source>
        <strain evidence="4">ZCTH01-B2</strain>
    </source>
</reference>
<feature type="coiled-coil region" evidence="1">
    <location>
        <begin position="396"/>
        <end position="463"/>
    </location>
</feature>
<evidence type="ECO:0000313" key="4">
    <source>
        <dbReference type="EMBL" id="MBY6275397.1"/>
    </source>
</evidence>
<dbReference type="Proteomes" id="UP000732377">
    <property type="component" value="Unassembled WGS sequence"/>
</dbReference>
<organism evidence="4 5">
    <name type="scientific">Symbiobacterium thermophilum</name>
    <dbReference type="NCBI Taxonomy" id="2734"/>
    <lineage>
        <taxon>Bacteria</taxon>
        <taxon>Bacillati</taxon>
        <taxon>Bacillota</taxon>
        <taxon>Clostridia</taxon>
        <taxon>Eubacteriales</taxon>
        <taxon>Symbiobacteriaceae</taxon>
        <taxon>Symbiobacterium</taxon>
    </lineage>
</organism>
<dbReference type="PROSITE" id="PS51737">
    <property type="entry name" value="RECOMBINASE_DNA_BIND"/>
    <property type="match status" value="1"/>
</dbReference>
<keyword evidence="1" id="KW-0175">Coiled coil</keyword>
<evidence type="ECO:0008006" key="6">
    <source>
        <dbReference type="Google" id="ProtNLM"/>
    </source>
</evidence>
<dbReference type="SMART" id="SM00857">
    <property type="entry name" value="Resolvase"/>
    <property type="match status" value="1"/>
</dbReference>
<dbReference type="InterPro" id="IPR050639">
    <property type="entry name" value="SSR_resolvase"/>
</dbReference>
<dbReference type="GO" id="GO:0000150">
    <property type="term" value="F:DNA strand exchange activity"/>
    <property type="evidence" value="ECO:0007669"/>
    <property type="project" value="InterPro"/>
</dbReference>
<dbReference type="PROSITE" id="PS51736">
    <property type="entry name" value="RECOMBINASES_3"/>
    <property type="match status" value="1"/>
</dbReference>
<evidence type="ECO:0000256" key="1">
    <source>
        <dbReference type="SAM" id="Coils"/>
    </source>
</evidence>
<feature type="domain" description="Resolvase/invertase-type recombinase catalytic" evidence="2">
    <location>
        <begin position="4"/>
        <end position="161"/>
    </location>
</feature>
<dbReference type="SUPFAM" id="SSF53041">
    <property type="entry name" value="Resolvase-like"/>
    <property type="match status" value="1"/>
</dbReference>
<dbReference type="InterPro" id="IPR038109">
    <property type="entry name" value="DNA_bind_recomb_sf"/>
</dbReference>
<dbReference type="Pfam" id="PF00239">
    <property type="entry name" value="Resolvase"/>
    <property type="match status" value="1"/>
</dbReference>
<feature type="domain" description="Recombinase" evidence="3">
    <location>
        <begin position="169"/>
        <end position="310"/>
    </location>
</feature>
<dbReference type="InterPro" id="IPR036162">
    <property type="entry name" value="Resolvase-like_N_sf"/>
</dbReference>
<dbReference type="CDD" id="cd00338">
    <property type="entry name" value="Ser_Recombinase"/>
    <property type="match status" value="1"/>
</dbReference>
<dbReference type="EMBL" id="PIUK01000023">
    <property type="protein sequence ID" value="MBY6275397.1"/>
    <property type="molecule type" value="Genomic_DNA"/>
</dbReference>
<evidence type="ECO:0000259" key="3">
    <source>
        <dbReference type="PROSITE" id="PS51737"/>
    </source>
</evidence>
<dbReference type="InterPro" id="IPR025827">
    <property type="entry name" value="Zn_ribbon_recom_dom"/>
</dbReference>
<dbReference type="InterPro" id="IPR011109">
    <property type="entry name" value="DNA_bind_recombinase_dom"/>
</dbReference>
<dbReference type="GO" id="GO:0003677">
    <property type="term" value="F:DNA binding"/>
    <property type="evidence" value="ECO:0007669"/>
    <property type="project" value="InterPro"/>
</dbReference>
<evidence type="ECO:0000259" key="2">
    <source>
        <dbReference type="PROSITE" id="PS51736"/>
    </source>
</evidence>
<dbReference type="InterPro" id="IPR006119">
    <property type="entry name" value="Resolv_N"/>
</dbReference>
<dbReference type="AlphaFoldDB" id="A0A953I1W6"/>
<proteinExistence type="predicted"/>
<dbReference type="PANTHER" id="PTHR30461">
    <property type="entry name" value="DNA-INVERTASE FROM LAMBDOID PROPHAGE"/>
    <property type="match status" value="1"/>
</dbReference>
<gene>
    <name evidence="4" type="ORF">CWE10_04130</name>
</gene>
<comment type="caution">
    <text evidence="4">The sequence shown here is derived from an EMBL/GenBank/DDBJ whole genome shotgun (WGS) entry which is preliminary data.</text>
</comment>